<dbReference type="PROSITE" id="PS50878">
    <property type="entry name" value="RT_POL"/>
    <property type="match status" value="1"/>
</dbReference>
<keyword evidence="4" id="KW-1185">Reference proteome</keyword>
<feature type="compositionally biased region" description="Polar residues" evidence="1">
    <location>
        <begin position="592"/>
        <end position="602"/>
    </location>
</feature>
<evidence type="ECO:0000259" key="2">
    <source>
        <dbReference type="PROSITE" id="PS50878"/>
    </source>
</evidence>
<accession>A0ABD3I441</accession>
<reference evidence="3 4" key="1">
    <citation type="submission" date="2024-09" db="EMBL/GenBank/DDBJ databases">
        <title>Chromosome-scale assembly of Riccia sorocarpa.</title>
        <authorList>
            <person name="Paukszto L."/>
        </authorList>
    </citation>
    <scope>NUCLEOTIDE SEQUENCE [LARGE SCALE GENOMIC DNA]</scope>
    <source>
        <strain evidence="3">LP-2024</strain>
        <tissue evidence="3">Aerial parts of the thallus</tissue>
    </source>
</reference>
<dbReference type="PANTHER" id="PTHR33116:SF78">
    <property type="entry name" value="OS12G0587133 PROTEIN"/>
    <property type="match status" value="1"/>
</dbReference>
<feature type="region of interest" description="Disordered" evidence="1">
    <location>
        <begin position="584"/>
        <end position="629"/>
    </location>
</feature>
<dbReference type="Pfam" id="PF13966">
    <property type="entry name" value="zf-RVT"/>
    <property type="match status" value="1"/>
</dbReference>
<evidence type="ECO:0000313" key="3">
    <source>
        <dbReference type="EMBL" id="KAL3698475.1"/>
    </source>
</evidence>
<evidence type="ECO:0000256" key="1">
    <source>
        <dbReference type="SAM" id="MobiDB-lite"/>
    </source>
</evidence>
<dbReference type="Proteomes" id="UP001633002">
    <property type="component" value="Unassembled WGS sequence"/>
</dbReference>
<dbReference type="AlphaFoldDB" id="A0ABD3I441"/>
<dbReference type="InterPro" id="IPR026960">
    <property type="entry name" value="RVT-Znf"/>
</dbReference>
<gene>
    <name evidence="3" type="ORF">R1sor_012551</name>
</gene>
<dbReference type="InterPro" id="IPR000477">
    <property type="entry name" value="RT_dom"/>
</dbReference>
<protein>
    <recommendedName>
        <fullName evidence="2">Reverse transcriptase domain-containing protein</fullName>
    </recommendedName>
</protein>
<comment type="caution">
    <text evidence="3">The sequence shown here is derived from an EMBL/GenBank/DDBJ whole genome shotgun (WGS) entry which is preliminary data.</text>
</comment>
<proteinExistence type="predicted"/>
<feature type="domain" description="Reverse transcriptase" evidence="2">
    <location>
        <begin position="1"/>
        <end position="161"/>
    </location>
</feature>
<dbReference type="EMBL" id="JBJQOH010000002">
    <property type="protein sequence ID" value="KAL3698475.1"/>
    <property type="molecule type" value="Genomic_DNA"/>
</dbReference>
<organism evidence="3 4">
    <name type="scientific">Riccia sorocarpa</name>
    <dbReference type="NCBI Taxonomy" id="122646"/>
    <lineage>
        <taxon>Eukaryota</taxon>
        <taxon>Viridiplantae</taxon>
        <taxon>Streptophyta</taxon>
        <taxon>Embryophyta</taxon>
        <taxon>Marchantiophyta</taxon>
        <taxon>Marchantiopsida</taxon>
        <taxon>Marchantiidae</taxon>
        <taxon>Marchantiales</taxon>
        <taxon>Ricciaceae</taxon>
        <taxon>Riccia</taxon>
    </lineage>
</organism>
<name>A0ABD3I441_9MARC</name>
<evidence type="ECO:0000313" key="4">
    <source>
        <dbReference type="Proteomes" id="UP001633002"/>
    </source>
</evidence>
<sequence length="629" mass="72121">MAAMNISEEFIDLTKGLVVGASSKIHALGNFTHEINLERGVRQGCPLAPLLFALATQPLMTIFNERAAQGRLPGLKINLRKMMLHSLFADDSGVFIQAEEEAFGELQEAVRCYERISGAKLNLQKSTVIPLGLETIPDWLQNSGCHITRKGEIVRYLGFPIGWGISDEDQKAYIVAKLKKKLGTWVFRFLPFAGRVIALRHILRAVPVHVLACLNLQKEMLDAIEGVCRTFLWGSNKEGKPKIPLIAWEEIQRPKNEGGLNLSGFFQTSTAMRLKQVTKFFSNTQEDWVMAGEQLIRTGWITEEERRDVMKTLMRLKLESTTSWRRWAQDHQRTLPEPRDLDTTRRLGNAFLRAQRRNIPIHDWGWFWKPSASTFEGWVLSTRIWKVIVKQPRPANPALNKKWARSETSRRWAKKLQLLWTSQIPVRDKVWTWKILQAGLPTMERVAKWRVDSNLCKRCGTEEETINHLFIECTAVRPVWSSWESACRNTPCEIAPNTDLLQRFEECWKKNNLAKLLLMVKTCRIIWLDRNAATYSNQTRSTPLKVAGRMATITAQAVIENTKEGSVKQDELGETIRVLSEIFPPSLEEPSRTQATHSTSADNETRHTPRLIRQYSPNHEPPLQQEPHV</sequence>
<dbReference type="Pfam" id="PF00078">
    <property type="entry name" value="RVT_1"/>
    <property type="match status" value="1"/>
</dbReference>
<dbReference type="PANTHER" id="PTHR33116">
    <property type="entry name" value="REVERSE TRANSCRIPTASE ZINC-BINDING DOMAIN-CONTAINING PROTEIN-RELATED-RELATED"/>
    <property type="match status" value="1"/>
</dbReference>